<dbReference type="AlphaFoldDB" id="A0ABD2RS61"/>
<evidence type="ECO:0000313" key="1">
    <source>
        <dbReference type="EMBL" id="KAL3334705.1"/>
    </source>
</evidence>
<dbReference type="PANTHER" id="PTHR33592:SF5">
    <property type="entry name" value="TRANSMEMBRANE PROTEIN"/>
    <property type="match status" value="1"/>
</dbReference>
<gene>
    <name evidence="1" type="ORF">AABB24_031100</name>
</gene>
<keyword evidence="2" id="KW-1185">Reference proteome</keyword>
<name>A0ABD2RS61_9SOLN</name>
<dbReference type="PANTHER" id="PTHR33592">
    <property type="entry name" value="TRANSMEMBRANE PROTEIN"/>
    <property type="match status" value="1"/>
</dbReference>
<comment type="caution">
    <text evidence="1">The sequence shown here is derived from an EMBL/GenBank/DDBJ whole genome shotgun (WGS) entry which is preliminary data.</text>
</comment>
<sequence>SSLLLILQHNCKMKNLKKTNLLAFLTLIVLIMFFQPGKGIRLLHEKDLMNLQSLQRGPVPSSGPSGCTNIPGNSGSGSGNCPLINEMHFAGHMLRPSIVIVV</sequence>
<dbReference type="Proteomes" id="UP001627284">
    <property type="component" value="Unassembled WGS sequence"/>
</dbReference>
<feature type="non-terminal residue" evidence="1">
    <location>
        <position position="1"/>
    </location>
</feature>
<organism evidence="1 2">
    <name type="scientific">Solanum stoloniferum</name>
    <dbReference type="NCBI Taxonomy" id="62892"/>
    <lineage>
        <taxon>Eukaryota</taxon>
        <taxon>Viridiplantae</taxon>
        <taxon>Streptophyta</taxon>
        <taxon>Embryophyta</taxon>
        <taxon>Tracheophyta</taxon>
        <taxon>Spermatophyta</taxon>
        <taxon>Magnoliopsida</taxon>
        <taxon>eudicotyledons</taxon>
        <taxon>Gunneridae</taxon>
        <taxon>Pentapetalae</taxon>
        <taxon>asterids</taxon>
        <taxon>lamiids</taxon>
        <taxon>Solanales</taxon>
        <taxon>Solanaceae</taxon>
        <taxon>Solanoideae</taxon>
        <taxon>Solaneae</taxon>
        <taxon>Solanum</taxon>
    </lineage>
</organism>
<dbReference type="EMBL" id="JBJKTR010000018">
    <property type="protein sequence ID" value="KAL3334705.1"/>
    <property type="molecule type" value="Genomic_DNA"/>
</dbReference>
<evidence type="ECO:0000313" key="2">
    <source>
        <dbReference type="Proteomes" id="UP001627284"/>
    </source>
</evidence>
<proteinExistence type="predicted"/>
<accession>A0ABD2RS61</accession>
<protein>
    <submittedName>
        <fullName evidence="1">Uncharacterized protein</fullName>
    </submittedName>
</protein>
<reference evidence="1 2" key="1">
    <citation type="submission" date="2024-05" db="EMBL/GenBank/DDBJ databases">
        <title>De novo assembly of an allotetraploid wild potato.</title>
        <authorList>
            <person name="Hosaka A.J."/>
        </authorList>
    </citation>
    <scope>NUCLEOTIDE SEQUENCE [LARGE SCALE GENOMIC DNA]</scope>
    <source>
        <tissue evidence="1">Young leaves</tissue>
    </source>
</reference>